<gene>
    <name evidence="9" type="ORF">PPSIR1_34437</name>
</gene>
<feature type="transmembrane region" description="Helical" evidence="8">
    <location>
        <begin position="193"/>
        <end position="214"/>
    </location>
</feature>
<evidence type="ECO:0000313" key="9">
    <source>
        <dbReference type="EMBL" id="EDM78123.1"/>
    </source>
</evidence>
<feature type="transmembrane region" description="Helical" evidence="8">
    <location>
        <begin position="50"/>
        <end position="68"/>
    </location>
</feature>
<dbReference type="STRING" id="391625.PPSIR1_34437"/>
<accession>A6G7P5</accession>
<dbReference type="eggNOG" id="COG1115">
    <property type="taxonomic scope" value="Bacteria"/>
</dbReference>
<dbReference type="Pfam" id="PF01235">
    <property type="entry name" value="Na_Ala_symp"/>
    <property type="match status" value="2"/>
</dbReference>
<dbReference type="EMBL" id="ABCS01000035">
    <property type="protein sequence ID" value="EDM78123.1"/>
    <property type="molecule type" value="Genomic_DNA"/>
</dbReference>
<keyword evidence="10" id="KW-1185">Reference proteome</keyword>
<reference evidence="9 10" key="1">
    <citation type="submission" date="2007-06" db="EMBL/GenBank/DDBJ databases">
        <authorList>
            <person name="Shimkets L."/>
            <person name="Ferriera S."/>
            <person name="Johnson J."/>
            <person name="Kravitz S."/>
            <person name="Beeson K."/>
            <person name="Sutton G."/>
            <person name="Rogers Y.-H."/>
            <person name="Friedman R."/>
            <person name="Frazier M."/>
            <person name="Venter J.C."/>
        </authorList>
    </citation>
    <scope>NUCLEOTIDE SEQUENCE [LARGE SCALE GENOMIC DNA]</scope>
    <source>
        <strain evidence="9 10">SIR-1</strain>
    </source>
</reference>
<feature type="transmembrane region" description="Helical" evidence="8">
    <location>
        <begin position="166"/>
        <end position="187"/>
    </location>
</feature>
<keyword evidence="7 8" id="KW-0472">Membrane</keyword>
<evidence type="ECO:0000256" key="8">
    <source>
        <dbReference type="SAM" id="Phobius"/>
    </source>
</evidence>
<feature type="transmembrane region" description="Helical" evidence="8">
    <location>
        <begin position="74"/>
        <end position="92"/>
    </location>
</feature>
<dbReference type="InterPro" id="IPR006311">
    <property type="entry name" value="TAT_signal"/>
</dbReference>
<evidence type="ECO:0000256" key="4">
    <source>
        <dbReference type="ARBA" id="ARBA00022475"/>
    </source>
</evidence>
<evidence type="ECO:0000256" key="1">
    <source>
        <dbReference type="ARBA" id="ARBA00004651"/>
    </source>
</evidence>
<protein>
    <submittedName>
        <fullName evidence="9">Uncharacterized protein</fullName>
    </submittedName>
</protein>
<proteinExistence type="inferred from homology"/>
<dbReference type="InterPro" id="IPR001463">
    <property type="entry name" value="Na/Ala_symport"/>
</dbReference>
<dbReference type="AlphaFoldDB" id="A6G7P5"/>
<feature type="transmembrane region" description="Helical" evidence="8">
    <location>
        <begin position="833"/>
        <end position="852"/>
    </location>
</feature>
<dbReference type="Proteomes" id="UP000005801">
    <property type="component" value="Unassembled WGS sequence"/>
</dbReference>
<keyword evidence="3" id="KW-0813">Transport</keyword>
<keyword evidence="5 8" id="KW-0812">Transmembrane</keyword>
<evidence type="ECO:0000256" key="5">
    <source>
        <dbReference type="ARBA" id="ARBA00022692"/>
    </source>
</evidence>
<dbReference type="PANTHER" id="PTHR30330">
    <property type="entry name" value="AGSS FAMILY TRANSPORTER, SODIUM-ALANINE"/>
    <property type="match status" value="1"/>
</dbReference>
<feature type="transmembrane region" description="Helical" evidence="8">
    <location>
        <begin position="286"/>
        <end position="307"/>
    </location>
</feature>
<feature type="transmembrane region" description="Helical" evidence="8">
    <location>
        <begin position="6"/>
        <end position="29"/>
    </location>
</feature>
<comment type="subcellular location">
    <subcellularLocation>
        <location evidence="1">Cell membrane</location>
        <topology evidence="1">Multi-pass membrane protein</topology>
    </subcellularLocation>
</comment>
<evidence type="ECO:0000256" key="6">
    <source>
        <dbReference type="ARBA" id="ARBA00022989"/>
    </source>
</evidence>
<organism evidence="9 10">
    <name type="scientific">Plesiocystis pacifica SIR-1</name>
    <dbReference type="NCBI Taxonomy" id="391625"/>
    <lineage>
        <taxon>Bacteria</taxon>
        <taxon>Pseudomonadati</taxon>
        <taxon>Myxococcota</taxon>
        <taxon>Polyangia</taxon>
        <taxon>Nannocystales</taxon>
        <taxon>Nannocystaceae</taxon>
        <taxon>Plesiocystis</taxon>
    </lineage>
</organism>
<evidence type="ECO:0000256" key="7">
    <source>
        <dbReference type="ARBA" id="ARBA00023136"/>
    </source>
</evidence>
<evidence type="ECO:0000313" key="10">
    <source>
        <dbReference type="Proteomes" id="UP000005801"/>
    </source>
</evidence>
<feature type="transmembrane region" description="Helical" evidence="8">
    <location>
        <begin position="135"/>
        <end position="154"/>
    </location>
</feature>
<dbReference type="GO" id="GO:0005283">
    <property type="term" value="F:amino acid:sodium symporter activity"/>
    <property type="evidence" value="ECO:0007669"/>
    <property type="project" value="InterPro"/>
</dbReference>
<sequence>MDMSPIAQAILVYAVLAIGVLITALTGAAQLRELPRALEGKASDALSRRGFLAASVGMGSVGGSMLALELGGPGAIAWMWVASLLGMALIYAEVRLSVRLELKRRKQRRDDDAPVQADAAAVLTEYLPAPLGRPLAALFCLALMIFGVSAGAVLQTQQSAFILEGLMVDPSWVVMSLAGVAAIGMAVPRLRTLVAAIGPVAVALYVVALVLIIARAPGSPGEALASILGGFTGSDAALGGAAGGGVLIALQAGFLRATLATEAGLGSSGFTPEADRARDPERTAASVMLVPLVSGALVPTITALAVLTTAPSALRIDEPGERRPAADARVASEAELEELAELFADGDVTQLDEADALKVQAAWIPLELPQSRGTAGSLQTGQTVILPTDVAIEADASADAAGLRRDHVYPMVMRSSPRGTKMPVKEGINKIIIRYGPEAEGITEVVFRDKDPKRRNLAAYDIRVAVTTEVAGPENAQWMSLTPVDEDIDLYRLSKVRDGPYVVYGDFTFGARIVRMFHQKWGNHDAVVAADQNEWRPLSLRTTVESPSYRGPYLDDGSARPPVAMVAREGFDAPIGSRLPVELRSPSRGLDVGQLLASGEYITPPWRFLMDTTHAVLRHKTDPAQDIRIPVTVEFRNGYLHFLSGDPKTADFAKAARWRDYTGPYLDAPAYAFDVEVHSAVRVPASQAYLDRKGLERQGLTSPYAERRALVAVHPELEAMGSRRELYDPHPAEVAPFMDGPYLSASGRITVGANHLAAAAAHGLDHGGDILLGVCVLILALTTMVAWSSYGARAADFVFGQGAGIGYRVVFVIGSILAVGASAQSILRVADHAMIVLVVLNGVALILGTLQVRKEGRK</sequence>
<feature type="transmembrane region" description="Helical" evidence="8">
    <location>
        <begin position="770"/>
        <end position="793"/>
    </location>
</feature>
<feature type="transmembrane region" description="Helical" evidence="8">
    <location>
        <begin position="805"/>
        <end position="827"/>
    </location>
</feature>
<dbReference type="PROSITE" id="PS51318">
    <property type="entry name" value="TAT"/>
    <property type="match status" value="1"/>
</dbReference>
<name>A6G7P5_9BACT</name>
<keyword evidence="4" id="KW-1003">Cell membrane</keyword>
<keyword evidence="6 8" id="KW-1133">Transmembrane helix</keyword>
<dbReference type="PRINTS" id="PR00175">
    <property type="entry name" value="NAALASMPORT"/>
</dbReference>
<evidence type="ECO:0000256" key="2">
    <source>
        <dbReference type="ARBA" id="ARBA00009261"/>
    </source>
</evidence>
<comment type="similarity">
    <text evidence="2">Belongs to the alanine or glycine:cation symporter (AGCS) (TC 2.A.25) family.</text>
</comment>
<dbReference type="GO" id="GO:0005886">
    <property type="term" value="C:plasma membrane"/>
    <property type="evidence" value="ECO:0007669"/>
    <property type="project" value="UniProtKB-SubCell"/>
</dbReference>
<dbReference type="PANTHER" id="PTHR30330:SF3">
    <property type="entry name" value="TRANSCRIPTIONAL REGULATOR, LRP FAMILY"/>
    <property type="match status" value="1"/>
</dbReference>
<evidence type="ECO:0000256" key="3">
    <source>
        <dbReference type="ARBA" id="ARBA00022448"/>
    </source>
</evidence>
<comment type="caution">
    <text evidence="9">The sequence shown here is derived from an EMBL/GenBank/DDBJ whole genome shotgun (WGS) entry which is preliminary data.</text>
</comment>